<keyword evidence="2" id="KW-1185">Reference proteome</keyword>
<dbReference type="Proteomes" id="UP000708148">
    <property type="component" value="Unassembled WGS sequence"/>
</dbReference>
<comment type="caution">
    <text evidence="1">The sequence shown here is derived from an EMBL/GenBank/DDBJ whole genome shotgun (WGS) entry which is preliminary data.</text>
</comment>
<evidence type="ECO:0000313" key="2">
    <source>
        <dbReference type="Proteomes" id="UP000708148"/>
    </source>
</evidence>
<organism evidence="1 2">
    <name type="scientific">Ostreobium quekettii</name>
    <dbReference type="NCBI Taxonomy" id="121088"/>
    <lineage>
        <taxon>Eukaryota</taxon>
        <taxon>Viridiplantae</taxon>
        <taxon>Chlorophyta</taxon>
        <taxon>core chlorophytes</taxon>
        <taxon>Ulvophyceae</taxon>
        <taxon>TCBD clade</taxon>
        <taxon>Bryopsidales</taxon>
        <taxon>Ostreobineae</taxon>
        <taxon>Ostreobiaceae</taxon>
        <taxon>Ostreobium</taxon>
    </lineage>
</organism>
<gene>
    <name evidence="1" type="ORF">OSTQU699_LOCUS6568</name>
</gene>
<proteinExistence type="predicted"/>
<accession>A0A8S1J204</accession>
<dbReference type="EMBL" id="CAJHUC010001458">
    <property type="protein sequence ID" value="CAD7701209.1"/>
    <property type="molecule type" value="Genomic_DNA"/>
</dbReference>
<evidence type="ECO:0000313" key="1">
    <source>
        <dbReference type="EMBL" id="CAD7701209.1"/>
    </source>
</evidence>
<protein>
    <submittedName>
        <fullName evidence="1">Uncharacterized protein</fullName>
    </submittedName>
</protein>
<name>A0A8S1J204_9CHLO</name>
<dbReference type="AlphaFoldDB" id="A0A8S1J204"/>
<sequence length="157" mass="17496">MPMASGCHPTWSCQSRTWDGSHQMHRCAKWTGRACSRLHRACPPHAAGQHSGNQCQKMCPQSRLMPKTYDPHLFSQYWALHLCLCGQDSPVLVDLSENNRGEDCAYVCIKAPFFSQEGLKSPKFITMVGINRGIDATVLKHIATVDPVLFLAVVNEV</sequence>
<reference evidence="1" key="1">
    <citation type="submission" date="2020-12" db="EMBL/GenBank/DDBJ databases">
        <authorList>
            <person name="Iha C."/>
        </authorList>
    </citation>
    <scope>NUCLEOTIDE SEQUENCE</scope>
</reference>